<protein>
    <recommendedName>
        <fullName evidence="4">Lipopolysaccharide export system protein LptA</fullName>
    </recommendedName>
</protein>
<keyword evidence="3" id="KW-1185">Reference proteome</keyword>
<keyword evidence="1" id="KW-0732">Signal</keyword>
<feature type="signal peptide" evidence="1">
    <location>
        <begin position="1"/>
        <end position="19"/>
    </location>
</feature>
<evidence type="ECO:0008006" key="4">
    <source>
        <dbReference type="Google" id="ProtNLM"/>
    </source>
</evidence>
<dbReference type="EMBL" id="WTYP01000001">
    <property type="protein sequence ID" value="MXP45876.1"/>
    <property type="molecule type" value="Genomic_DNA"/>
</dbReference>
<reference evidence="2 3" key="1">
    <citation type="submission" date="2019-12" db="EMBL/GenBank/DDBJ databases">
        <title>Genomic-based taxomic classification of the family Erythrobacteraceae.</title>
        <authorList>
            <person name="Xu L."/>
        </authorList>
    </citation>
    <scope>NUCLEOTIDE SEQUENCE [LARGE SCALE GENOMIC DNA]</scope>
    <source>
        <strain evidence="2 3">SW-109</strain>
    </source>
</reference>
<proteinExistence type="predicted"/>
<feature type="chain" id="PRO_5026151593" description="Lipopolysaccharide export system protein LptA" evidence="1">
    <location>
        <begin position="20"/>
        <end position="200"/>
    </location>
</feature>
<name>A0A6I4UYJ8_9SPHN</name>
<evidence type="ECO:0000313" key="3">
    <source>
        <dbReference type="Proteomes" id="UP000471435"/>
    </source>
</evidence>
<evidence type="ECO:0000256" key="1">
    <source>
        <dbReference type="SAM" id="SignalP"/>
    </source>
</evidence>
<comment type="caution">
    <text evidence="2">The sequence shown here is derived from an EMBL/GenBank/DDBJ whole genome shotgun (WGS) entry which is preliminary data.</text>
</comment>
<evidence type="ECO:0000313" key="2">
    <source>
        <dbReference type="EMBL" id="MXP45876.1"/>
    </source>
</evidence>
<dbReference type="Proteomes" id="UP000471435">
    <property type="component" value="Unassembled WGS sequence"/>
</dbReference>
<dbReference type="RefSeq" id="WP_160729177.1">
    <property type="nucleotide sequence ID" value="NZ_WTYP01000001.1"/>
</dbReference>
<dbReference type="AlphaFoldDB" id="A0A6I4UYJ8"/>
<sequence length="200" mass="21118">MRKLSFIFIGVAAAMTSGAVVGTSIDTDPLARKTRGLEAVPQHGVSLAVGHDDVSRLSPPPGHVSVMKVNGEVRHTARADSAYAAAADKYFARSEAEPFDQARIDGYTEMRTEDGYRLVSNENNNTLASTPALSVHPLTGKSIDSANDEAPAGRDHTISIYQTQSIAASGQTSGRPVVRVAERSGAATITVLSSPQTSRR</sequence>
<accession>A0A6I4UYJ8</accession>
<organism evidence="2 3">
    <name type="scientific">Pontixanthobacter luteolus</name>
    <dbReference type="NCBI Taxonomy" id="295089"/>
    <lineage>
        <taxon>Bacteria</taxon>
        <taxon>Pseudomonadati</taxon>
        <taxon>Pseudomonadota</taxon>
        <taxon>Alphaproteobacteria</taxon>
        <taxon>Sphingomonadales</taxon>
        <taxon>Erythrobacteraceae</taxon>
        <taxon>Pontixanthobacter</taxon>
    </lineage>
</organism>
<gene>
    <name evidence="2" type="ORF">GRI43_00525</name>
</gene>